<reference evidence="3" key="1">
    <citation type="journal article" date="2020" name="Stud. Mycol.">
        <title>101 Dothideomycetes genomes: a test case for predicting lifestyles and emergence of pathogens.</title>
        <authorList>
            <person name="Haridas S."/>
            <person name="Albert R."/>
            <person name="Binder M."/>
            <person name="Bloem J."/>
            <person name="Labutti K."/>
            <person name="Salamov A."/>
            <person name="Andreopoulos B."/>
            <person name="Baker S."/>
            <person name="Barry K."/>
            <person name="Bills G."/>
            <person name="Bluhm B."/>
            <person name="Cannon C."/>
            <person name="Castanera R."/>
            <person name="Culley D."/>
            <person name="Daum C."/>
            <person name="Ezra D."/>
            <person name="Gonzalez J."/>
            <person name="Henrissat B."/>
            <person name="Kuo A."/>
            <person name="Liang C."/>
            <person name="Lipzen A."/>
            <person name="Lutzoni F."/>
            <person name="Magnuson J."/>
            <person name="Mondo S."/>
            <person name="Nolan M."/>
            <person name="Ohm R."/>
            <person name="Pangilinan J."/>
            <person name="Park H.-J."/>
            <person name="Ramirez L."/>
            <person name="Alfaro M."/>
            <person name="Sun H."/>
            <person name="Tritt A."/>
            <person name="Yoshinaga Y."/>
            <person name="Zwiers L.-H."/>
            <person name="Turgeon B."/>
            <person name="Goodwin S."/>
            <person name="Spatafora J."/>
            <person name="Crous P."/>
            <person name="Grigoriev I."/>
        </authorList>
    </citation>
    <scope>NUCLEOTIDE SEQUENCE</scope>
    <source>
        <strain evidence="3">CBS 161.51</strain>
    </source>
</reference>
<dbReference type="Pfam" id="PF01636">
    <property type="entry name" value="APH"/>
    <property type="match status" value="1"/>
</dbReference>
<dbReference type="InterPro" id="IPR002575">
    <property type="entry name" value="Aminoglycoside_PTrfase"/>
</dbReference>
<accession>A0A6A5SI06</accession>
<feature type="region of interest" description="Disordered" evidence="1">
    <location>
        <begin position="325"/>
        <end position="349"/>
    </location>
</feature>
<dbReference type="OrthoDB" id="2906425at2759"/>
<organism evidence="3 4">
    <name type="scientific">Clathrospora elynae</name>
    <dbReference type="NCBI Taxonomy" id="706981"/>
    <lineage>
        <taxon>Eukaryota</taxon>
        <taxon>Fungi</taxon>
        <taxon>Dikarya</taxon>
        <taxon>Ascomycota</taxon>
        <taxon>Pezizomycotina</taxon>
        <taxon>Dothideomycetes</taxon>
        <taxon>Pleosporomycetidae</taxon>
        <taxon>Pleosporales</taxon>
        <taxon>Diademaceae</taxon>
        <taxon>Clathrospora</taxon>
    </lineage>
</organism>
<gene>
    <name evidence="3" type="ORF">EJ02DRAFT_406721</name>
</gene>
<dbReference type="EMBL" id="ML976065">
    <property type="protein sequence ID" value="KAF1940271.1"/>
    <property type="molecule type" value="Genomic_DNA"/>
</dbReference>
<protein>
    <submittedName>
        <fullName evidence="3">Kinase-like protein</fullName>
    </submittedName>
</protein>
<sequence>MPNQDGLEWVSTTFGLEPRWTKDPDIDIISCIARRHLEHNEEVPIEVSFHAQGAFNKLFRIAAGGPDYLLRVSLPVDPRLKTESEVATINFIRKETDMPVARIVAFDSDNQNELGFEWILMEMMPGTTLRNMWRKISWYAKETLVRQLAVYQSQLFAKQFRRIGNLFHSDNSTGEKCEGLQQGSESFVLGPIVSLVFFWGDHLTHDVSRGPFDTSHDWLQSRLEFVRVDQELILKASDDEDDIEDAEFTKELAGLLTQAIPDVFSARLSEAEPSVLFHNDLSMQNILVDGDGKLTAVIDWECVSAVPLWRACQFPQFLEGRARDDKPVREEYAPDSEDERREVAASPDALGSESVNELYCEHLLEYEQTLLRRVFMECMESLTPDWNTTLRKNTLQVDFELAVHNCDNGWRFKSVKRWLTAFKEGHAGSLNDALME</sequence>
<dbReference type="Proteomes" id="UP000800038">
    <property type="component" value="Unassembled WGS sequence"/>
</dbReference>
<keyword evidence="3" id="KW-0418">Kinase</keyword>
<dbReference type="PANTHER" id="PTHR21310">
    <property type="entry name" value="AMINOGLYCOSIDE PHOSPHOTRANSFERASE-RELATED-RELATED"/>
    <property type="match status" value="1"/>
</dbReference>
<dbReference type="SUPFAM" id="SSF56112">
    <property type="entry name" value="Protein kinase-like (PK-like)"/>
    <property type="match status" value="1"/>
</dbReference>
<dbReference type="InterPro" id="IPR011009">
    <property type="entry name" value="Kinase-like_dom_sf"/>
</dbReference>
<keyword evidence="4" id="KW-1185">Reference proteome</keyword>
<dbReference type="Gene3D" id="3.90.1200.10">
    <property type="match status" value="1"/>
</dbReference>
<evidence type="ECO:0000313" key="4">
    <source>
        <dbReference type="Proteomes" id="UP000800038"/>
    </source>
</evidence>
<name>A0A6A5SI06_9PLEO</name>
<keyword evidence="3" id="KW-0808">Transferase</keyword>
<evidence type="ECO:0000313" key="3">
    <source>
        <dbReference type="EMBL" id="KAF1940271.1"/>
    </source>
</evidence>
<dbReference type="InterPro" id="IPR051678">
    <property type="entry name" value="AGP_Transferase"/>
</dbReference>
<evidence type="ECO:0000259" key="2">
    <source>
        <dbReference type="Pfam" id="PF01636"/>
    </source>
</evidence>
<feature type="domain" description="Aminoglycoside phosphotransferase" evidence="2">
    <location>
        <begin position="48"/>
        <end position="304"/>
    </location>
</feature>
<dbReference type="PANTHER" id="PTHR21310:SF13">
    <property type="entry name" value="AMINOGLYCOSIDE PHOSPHOTRANSFERASE DOMAIN-CONTAINING PROTEIN"/>
    <property type="match status" value="1"/>
</dbReference>
<proteinExistence type="predicted"/>
<dbReference type="AlphaFoldDB" id="A0A6A5SI06"/>
<feature type="compositionally biased region" description="Basic and acidic residues" evidence="1">
    <location>
        <begin position="325"/>
        <end position="343"/>
    </location>
</feature>
<evidence type="ECO:0000256" key="1">
    <source>
        <dbReference type="SAM" id="MobiDB-lite"/>
    </source>
</evidence>
<dbReference type="GO" id="GO:0016301">
    <property type="term" value="F:kinase activity"/>
    <property type="evidence" value="ECO:0007669"/>
    <property type="project" value="UniProtKB-KW"/>
</dbReference>